<comment type="caution">
    <text evidence="2">The sequence shown here is derived from an EMBL/GenBank/DDBJ whole genome shotgun (WGS) entry which is preliminary data.</text>
</comment>
<accession>A0A1G1TI90</accession>
<evidence type="ECO:0000256" key="1">
    <source>
        <dbReference type="SAM" id="Phobius"/>
    </source>
</evidence>
<reference evidence="2 3" key="1">
    <citation type="submission" date="2016-08" db="EMBL/GenBank/DDBJ databases">
        <title>Hymenobacter coccineus sp. nov., Hymenobacter lapidarius sp. nov. and Hymenobacter glacialis sp. nov., isolated from Antarctic soil.</title>
        <authorList>
            <person name="Sedlacek I."/>
            <person name="Kralova S."/>
            <person name="Kyrova K."/>
            <person name="Maslanova I."/>
            <person name="Stankova E."/>
            <person name="Vrbovska V."/>
            <person name="Nemec M."/>
            <person name="Bartak M."/>
            <person name="Svec P."/>
            <person name="Busse H.-J."/>
            <person name="Pantucek R."/>
        </authorList>
    </citation>
    <scope>NUCLEOTIDE SEQUENCE [LARGE SCALE GENOMIC DNA]</scope>
    <source>
        <strain evidence="2 3">CCM 8649</strain>
    </source>
</reference>
<sequence length="109" mass="11637">MPSPGTDLKLPESKRGLWVPLLVNAVLVPLLGALVYPVASPDTVAGAPHPRDVGYGMFLLMLGLAGVDVVALFIAALLRRPRWVNGFALASLLVFLIRLGSCGYMFTSF</sequence>
<evidence type="ECO:0000313" key="3">
    <source>
        <dbReference type="Proteomes" id="UP000177506"/>
    </source>
</evidence>
<evidence type="ECO:0000313" key="2">
    <source>
        <dbReference type="EMBL" id="OGX90558.1"/>
    </source>
</evidence>
<organism evidence="2 3">
    <name type="scientific">Hymenobacter coccineus</name>
    <dbReference type="NCBI Taxonomy" id="1908235"/>
    <lineage>
        <taxon>Bacteria</taxon>
        <taxon>Pseudomonadati</taxon>
        <taxon>Bacteroidota</taxon>
        <taxon>Cytophagia</taxon>
        <taxon>Cytophagales</taxon>
        <taxon>Hymenobacteraceae</taxon>
        <taxon>Hymenobacter</taxon>
    </lineage>
</organism>
<gene>
    <name evidence="2" type="ORF">BEN49_06545</name>
</gene>
<keyword evidence="1" id="KW-1133">Transmembrane helix</keyword>
<dbReference type="Proteomes" id="UP000177506">
    <property type="component" value="Unassembled WGS sequence"/>
</dbReference>
<keyword evidence="1" id="KW-0472">Membrane</keyword>
<name>A0A1G1TI90_9BACT</name>
<dbReference type="OrthoDB" id="9855973at2"/>
<dbReference type="RefSeq" id="WP_070742843.1">
    <property type="nucleotide sequence ID" value="NZ_MDZA01000133.1"/>
</dbReference>
<dbReference type="AlphaFoldDB" id="A0A1G1TI90"/>
<proteinExistence type="predicted"/>
<feature type="transmembrane region" description="Helical" evidence="1">
    <location>
        <begin position="85"/>
        <end position="106"/>
    </location>
</feature>
<feature type="transmembrane region" description="Helical" evidence="1">
    <location>
        <begin position="17"/>
        <end position="36"/>
    </location>
</feature>
<keyword evidence="1" id="KW-0812">Transmembrane</keyword>
<protein>
    <submittedName>
        <fullName evidence="2">Uncharacterized protein</fullName>
    </submittedName>
</protein>
<dbReference type="EMBL" id="MDZA01000133">
    <property type="protein sequence ID" value="OGX90558.1"/>
    <property type="molecule type" value="Genomic_DNA"/>
</dbReference>
<feature type="transmembrane region" description="Helical" evidence="1">
    <location>
        <begin position="56"/>
        <end position="78"/>
    </location>
</feature>
<keyword evidence="3" id="KW-1185">Reference proteome</keyword>